<dbReference type="InterPro" id="IPR021323">
    <property type="entry name" value="DUF2927"/>
</dbReference>
<dbReference type="EMBL" id="BAABHW010000001">
    <property type="protein sequence ID" value="GAA5067590.1"/>
    <property type="molecule type" value="Genomic_DNA"/>
</dbReference>
<name>A0ABP9KXQ2_9RHOB</name>
<dbReference type="Pfam" id="PF11150">
    <property type="entry name" value="DUF2927"/>
    <property type="match status" value="1"/>
</dbReference>
<feature type="chain" id="PRO_5047441294" evidence="2">
    <location>
        <begin position="32"/>
        <end position="466"/>
    </location>
</feature>
<evidence type="ECO:0000256" key="2">
    <source>
        <dbReference type="SAM" id="SignalP"/>
    </source>
</evidence>
<accession>A0ABP9KXQ2</accession>
<organism evidence="3 4">
    <name type="scientific">[Roseibacterium] beibuensis</name>
    <dbReference type="NCBI Taxonomy" id="1193142"/>
    <lineage>
        <taxon>Bacteria</taxon>
        <taxon>Pseudomonadati</taxon>
        <taxon>Pseudomonadota</taxon>
        <taxon>Alphaproteobacteria</taxon>
        <taxon>Rhodobacterales</taxon>
        <taxon>Roseobacteraceae</taxon>
        <taxon>Roseicyclus</taxon>
    </lineage>
</organism>
<sequence>MPPCPKRLTRTLAGIACLSALALAGCTPSTAGYTEVSARHDAALPQDMPPMNRFGPERTDPPSRSNAEIARDFLDLSFMMESGRPIERLSRFEGPITVAVAAGAPATLGADLDRLIARLRAEAGLDIRRVGAGDGPAGITIETLPRDRMQRVVPQAACFVVPRVSSWGEFRRARSGGTLDWTTLQTRERVAVFIPSDVAPQEIRDCLHEEVSQALGPLNDLYRLPDSVFNDDNFNAVLTGFDMLILRAYYDETLRSGMTRAEVAAALPEILSRLNPRGNRSAGGRISPTPRAWIEAIETALGPGSSDRARIAAAQNAVTIARNAGWTDGRLAFSHFALGRLTLSSDVETSVAAFQRAAGIYDRIAPNGIQTAHVDMQLAAFALSSGRADEALRLTNAAMPAATRAQNAALLSTLLMIRAEALEDVGRASEARAVRLDSLAWGRYGFGASAAVGARLTEVAALSPGG</sequence>
<evidence type="ECO:0000256" key="1">
    <source>
        <dbReference type="SAM" id="MobiDB-lite"/>
    </source>
</evidence>
<dbReference type="RefSeq" id="WP_259547424.1">
    <property type="nucleotide sequence ID" value="NZ_BAABHW010000001.1"/>
</dbReference>
<evidence type="ECO:0000313" key="3">
    <source>
        <dbReference type="EMBL" id="GAA5067590.1"/>
    </source>
</evidence>
<protein>
    <submittedName>
        <fullName evidence="3">DUF2927 domain-containing protein</fullName>
    </submittedName>
</protein>
<feature type="region of interest" description="Disordered" evidence="1">
    <location>
        <begin position="44"/>
        <end position="65"/>
    </location>
</feature>
<evidence type="ECO:0000313" key="4">
    <source>
        <dbReference type="Proteomes" id="UP001499910"/>
    </source>
</evidence>
<reference evidence="4" key="1">
    <citation type="journal article" date="2019" name="Int. J. Syst. Evol. Microbiol.">
        <title>The Global Catalogue of Microorganisms (GCM) 10K type strain sequencing project: providing services to taxonomists for standard genome sequencing and annotation.</title>
        <authorList>
            <consortium name="The Broad Institute Genomics Platform"/>
            <consortium name="The Broad Institute Genome Sequencing Center for Infectious Disease"/>
            <person name="Wu L."/>
            <person name="Ma J."/>
        </authorList>
    </citation>
    <scope>NUCLEOTIDE SEQUENCE [LARGE SCALE GENOMIC DNA]</scope>
    <source>
        <strain evidence="4">JCM 18015</strain>
    </source>
</reference>
<keyword evidence="4" id="KW-1185">Reference proteome</keyword>
<gene>
    <name evidence="3" type="ORF">GCM10023209_07400</name>
</gene>
<keyword evidence="2" id="KW-0732">Signal</keyword>
<dbReference type="Proteomes" id="UP001499910">
    <property type="component" value="Unassembled WGS sequence"/>
</dbReference>
<feature type="signal peptide" evidence="2">
    <location>
        <begin position="1"/>
        <end position="31"/>
    </location>
</feature>
<proteinExistence type="predicted"/>
<dbReference type="PROSITE" id="PS51257">
    <property type="entry name" value="PROKAR_LIPOPROTEIN"/>
    <property type="match status" value="1"/>
</dbReference>
<comment type="caution">
    <text evidence="3">The sequence shown here is derived from an EMBL/GenBank/DDBJ whole genome shotgun (WGS) entry which is preliminary data.</text>
</comment>